<comment type="caution">
    <text evidence="4">The sequence shown here is derived from an EMBL/GenBank/DDBJ whole genome shotgun (WGS) entry which is preliminary data.</text>
</comment>
<dbReference type="EMBL" id="VSWD01000005">
    <property type="protein sequence ID" value="KAK3101689.1"/>
    <property type="molecule type" value="Genomic_DNA"/>
</dbReference>
<feature type="domain" description="DUF6589" evidence="3">
    <location>
        <begin position="321"/>
        <end position="548"/>
    </location>
</feature>
<feature type="domain" description="MULE transposase" evidence="2">
    <location>
        <begin position="109"/>
        <end position="208"/>
    </location>
</feature>
<gene>
    <name evidence="4" type="ORF">FSP39_005507</name>
</gene>
<dbReference type="InterPro" id="IPR046496">
    <property type="entry name" value="DUF6589"/>
</dbReference>
<keyword evidence="5" id="KW-1185">Reference proteome</keyword>
<feature type="region of interest" description="Disordered" evidence="1">
    <location>
        <begin position="24"/>
        <end position="44"/>
    </location>
</feature>
<evidence type="ECO:0000259" key="2">
    <source>
        <dbReference type="Pfam" id="PF10551"/>
    </source>
</evidence>
<evidence type="ECO:0000256" key="1">
    <source>
        <dbReference type="SAM" id="MobiDB-lite"/>
    </source>
</evidence>
<evidence type="ECO:0000313" key="4">
    <source>
        <dbReference type="EMBL" id="KAK3101689.1"/>
    </source>
</evidence>
<dbReference type="AlphaFoldDB" id="A0AA88YAT0"/>
<protein>
    <recommendedName>
        <fullName evidence="6">MULE transposase domain-containing protein</fullName>
    </recommendedName>
</protein>
<reference evidence="4" key="1">
    <citation type="submission" date="2019-08" db="EMBL/GenBank/DDBJ databases">
        <title>The improved chromosome-level genome for the pearl oyster Pinctada fucata martensii using PacBio sequencing and Hi-C.</title>
        <authorList>
            <person name="Zheng Z."/>
        </authorList>
    </citation>
    <scope>NUCLEOTIDE SEQUENCE</scope>
    <source>
        <strain evidence="4">ZZ-2019</strain>
        <tissue evidence="4">Adductor muscle</tissue>
    </source>
</reference>
<evidence type="ECO:0000313" key="5">
    <source>
        <dbReference type="Proteomes" id="UP001186944"/>
    </source>
</evidence>
<organism evidence="4 5">
    <name type="scientific">Pinctada imbricata</name>
    <name type="common">Atlantic pearl-oyster</name>
    <name type="synonym">Pinctada martensii</name>
    <dbReference type="NCBI Taxonomy" id="66713"/>
    <lineage>
        <taxon>Eukaryota</taxon>
        <taxon>Metazoa</taxon>
        <taxon>Spiralia</taxon>
        <taxon>Lophotrochozoa</taxon>
        <taxon>Mollusca</taxon>
        <taxon>Bivalvia</taxon>
        <taxon>Autobranchia</taxon>
        <taxon>Pteriomorphia</taxon>
        <taxon>Pterioida</taxon>
        <taxon>Pterioidea</taxon>
        <taxon>Pteriidae</taxon>
        <taxon>Pinctada</taxon>
    </lineage>
</organism>
<evidence type="ECO:0008006" key="6">
    <source>
        <dbReference type="Google" id="ProtNLM"/>
    </source>
</evidence>
<accession>A0AA88YAT0</accession>
<dbReference type="Proteomes" id="UP001186944">
    <property type="component" value="Unassembled WGS sequence"/>
</dbReference>
<name>A0AA88YAT0_PINIB</name>
<proteinExistence type="predicted"/>
<evidence type="ECO:0000259" key="3">
    <source>
        <dbReference type="Pfam" id="PF20231"/>
    </source>
</evidence>
<dbReference type="Pfam" id="PF10551">
    <property type="entry name" value="MULE"/>
    <property type="match status" value="1"/>
</dbReference>
<dbReference type="InterPro" id="IPR018289">
    <property type="entry name" value="MULE_transposase_dom"/>
</dbReference>
<dbReference type="Pfam" id="PF20231">
    <property type="entry name" value="DUF6589"/>
    <property type="match status" value="1"/>
</dbReference>
<sequence>MSSLLKQKKPLEVYNELTNKNDILSGPRNKDQIRNKKKNDKKKCNQTTGHIKNIADNIAQLEQLTLTDGSIVRSVIREQGKTPCIILYTDEQITDLKNICASGKTIVGIDKTFNLCDVHVTVLSYKQVSVIDPKTGDHPIFLGPMYLHDNSDFKTYATFFNHISTLLADVDTTHMVIGSDEEKSMVNAITHAFPTATHMLCTRHIRQNAKQKLVDDAVGKKDRDMLLNKIFGENGLTSANDTVCFDEISDEIEQETEKLSTKFHSYYTKKMKANIKSKVCDPKNSQNLDKNWTNNNSESLNHVLKVLIDWKTKPLLDFVQKNFLPSIDDFLLIQKRMELVTKEILVKYLTAFQSCSVEKIKHDYLQESNRKSEIVNLGVIPENPSTCKGTIQIMKYLNQYIPMYKDGQPFQLLCHGDQLSVERMLDAKLAMACSSSPSDQLAGLVPRPQNFHRRCILMQDSMNLLYSPSSLSEKGTLMQIRNQFHFNNVSKKVMDNVNHVVDFWNFITEALICLLACKYLEISSIDDVPDIPEKSKRLDELSSAIVDEVWPKIFMSSIADICYTDINGFLPERLAKELVWNSTANLSGLPGHNVALDLVNEFLNNDFKTNLKDSKGHYTETNVKRCSRLVGGIGNDLDMVFEDIVDKKIHQSKKKDVDNHKAIVKFLSLYSAEDLFTFQYDGRSFKGYENFHHRIQIKNKHKLKERLQKYSSQLDKEQSILN</sequence>